<keyword evidence="2" id="KW-0472">Membrane</keyword>
<feature type="transmembrane region" description="Helical" evidence="2">
    <location>
        <begin position="20"/>
        <end position="49"/>
    </location>
</feature>
<dbReference type="InterPro" id="IPR039672">
    <property type="entry name" value="MFS_2"/>
</dbReference>
<dbReference type="GO" id="GO:0008643">
    <property type="term" value="P:carbohydrate transport"/>
    <property type="evidence" value="ECO:0007669"/>
    <property type="project" value="InterPro"/>
</dbReference>
<evidence type="ECO:0000256" key="1">
    <source>
        <dbReference type="ARBA" id="ARBA00009617"/>
    </source>
</evidence>
<dbReference type="GO" id="GO:0015293">
    <property type="term" value="F:symporter activity"/>
    <property type="evidence" value="ECO:0007669"/>
    <property type="project" value="InterPro"/>
</dbReference>
<dbReference type="InterPro" id="IPR036259">
    <property type="entry name" value="MFS_trans_sf"/>
</dbReference>
<proteinExistence type="inferred from homology"/>
<dbReference type="SUPFAM" id="SSF103473">
    <property type="entry name" value="MFS general substrate transporter"/>
    <property type="match status" value="1"/>
</dbReference>
<dbReference type="AlphaFoldDB" id="A0AAJ1P5U4"/>
<dbReference type="PANTHER" id="PTHR11328">
    <property type="entry name" value="MAJOR FACILITATOR SUPERFAMILY DOMAIN-CONTAINING PROTEIN"/>
    <property type="match status" value="1"/>
</dbReference>
<organism evidence="3 4">
    <name type="scientific">Francisella tularensis subsp. holarctica (strain LVS)</name>
    <dbReference type="NCBI Taxonomy" id="376619"/>
    <lineage>
        <taxon>Bacteria</taxon>
        <taxon>Pseudomonadati</taxon>
        <taxon>Pseudomonadota</taxon>
        <taxon>Gammaproteobacteria</taxon>
        <taxon>Thiotrichales</taxon>
        <taxon>Francisellaceae</taxon>
        <taxon>Francisella</taxon>
    </lineage>
</organism>
<keyword evidence="2" id="KW-0812">Transmembrane</keyword>
<sequence>MLGLLLLNQNNATELTISISFILIGIGLSPCYMIPMAMLSFVTEVDVLLSKERRTGVYAGAMSSVRKVSQGLIVLPLIGLILQMIGYNPHLAYQSASTLSSLRYVFIFVPIILILIGIYFSTRFKITPKNFEIIKDEISRLEKGGSKAEVNQEVKIVCEDLTGTKYENLYKKVK</sequence>
<gene>
    <name evidence="3" type="ORF">AW21_1961</name>
</gene>
<feature type="transmembrane region" description="Helical" evidence="2">
    <location>
        <begin position="101"/>
        <end position="120"/>
    </location>
</feature>
<accession>A0AAJ1P5U4</accession>
<dbReference type="EMBL" id="CP009694">
    <property type="protein sequence ID" value="AJI58834.1"/>
    <property type="molecule type" value="Genomic_DNA"/>
</dbReference>
<reference evidence="3 4" key="1">
    <citation type="journal article" date="2015" name="Genome Announc.">
        <title>Genome sequencing of 18 francisella strains to aid in assay development and testing.</title>
        <authorList>
            <person name="Johnson S.L."/>
            <person name="Daligault H.E."/>
            <person name="Davenport K.W."/>
            <person name="Coyne S.R."/>
            <person name="Frey K.G."/>
            <person name="Koroleva G.I."/>
            <person name="Broomall S.M."/>
            <person name="Bishop-Lilly K.A."/>
            <person name="Bruce D.C."/>
            <person name="Chertkov O."/>
            <person name="Freitas T."/>
            <person name="Jaissle J."/>
            <person name="Ladner J.T."/>
            <person name="Rosenzweig C.N."/>
            <person name="Gibbons H.S."/>
            <person name="Palacios G.F."/>
            <person name="Redden C.L."/>
            <person name="Xu Y."/>
            <person name="Minogue T.D."/>
            <person name="Chain P.S."/>
        </authorList>
    </citation>
    <scope>NUCLEOTIDE SEQUENCE [LARGE SCALE GENOMIC DNA]</scope>
    <source>
        <strain evidence="3 4">LVS</strain>
    </source>
</reference>
<dbReference type="PANTHER" id="PTHR11328:SF24">
    <property type="entry name" value="MAJOR FACILITATOR SUPERFAMILY (MFS) PROFILE DOMAIN-CONTAINING PROTEIN"/>
    <property type="match status" value="1"/>
</dbReference>
<dbReference type="Pfam" id="PF13347">
    <property type="entry name" value="MFS_2"/>
    <property type="match status" value="1"/>
</dbReference>
<evidence type="ECO:0000313" key="4">
    <source>
        <dbReference type="Proteomes" id="UP000031874"/>
    </source>
</evidence>
<dbReference type="GO" id="GO:0005886">
    <property type="term" value="C:plasma membrane"/>
    <property type="evidence" value="ECO:0007669"/>
    <property type="project" value="TreeGrafter"/>
</dbReference>
<name>A0AAJ1P5U4_FRATH</name>
<feature type="transmembrane region" description="Helical" evidence="2">
    <location>
        <begin position="70"/>
        <end position="89"/>
    </location>
</feature>
<comment type="similarity">
    <text evidence="1">Belongs to the sodium:galactoside symporter (TC 2.A.2) family.</text>
</comment>
<keyword evidence="2" id="KW-1133">Transmembrane helix</keyword>
<protein>
    <submittedName>
        <fullName evidence="3">MFS/sugar transport family protein</fullName>
    </submittedName>
</protein>
<evidence type="ECO:0000256" key="2">
    <source>
        <dbReference type="SAM" id="Phobius"/>
    </source>
</evidence>
<dbReference type="Proteomes" id="UP000031874">
    <property type="component" value="Chromosome"/>
</dbReference>
<evidence type="ECO:0000313" key="3">
    <source>
        <dbReference type="EMBL" id="AJI58834.1"/>
    </source>
</evidence>